<dbReference type="InterPro" id="IPR025949">
    <property type="entry name" value="PapC-like_C"/>
</dbReference>
<dbReference type="InterPro" id="IPR042186">
    <property type="entry name" value="FimD_plug_dom"/>
</dbReference>
<dbReference type="Gene3D" id="2.60.40.3110">
    <property type="match status" value="1"/>
</dbReference>
<dbReference type="SUPFAM" id="SSF141729">
    <property type="entry name" value="FimD N-terminal domain-like"/>
    <property type="match status" value="1"/>
</dbReference>
<keyword evidence="6 10" id="KW-0812">Transmembrane</keyword>
<keyword evidence="14" id="KW-1185">Reference proteome</keyword>
<evidence type="ECO:0000256" key="10">
    <source>
        <dbReference type="RuleBase" id="RU003884"/>
    </source>
</evidence>
<evidence type="ECO:0000256" key="8">
    <source>
        <dbReference type="ARBA" id="ARBA00023136"/>
    </source>
</evidence>
<evidence type="ECO:0000256" key="7">
    <source>
        <dbReference type="ARBA" id="ARBA00022729"/>
    </source>
</evidence>
<evidence type="ECO:0000256" key="4">
    <source>
        <dbReference type="ARBA" id="ARBA00022452"/>
    </source>
</evidence>
<evidence type="ECO:0000259" key="11">
    <source>
        <dbReference type="Pfam" id="PF13953"/>
    </source>
</evidence>
<evidence type="ECO:0000256" key="2">
    <source>
        <dbReference type="ARBA" id="ARBA00008064"/>
    </source>
</evidence>
<comment type="caution">
    <text evidence="13">The sequence shown here is derived from an EMBL/GenBank/DDBJ whole genome shotgun (WGS) entry which is preliminary data.</text>
</comment>
<reference evidence="13 14" key="1">
    <citation type="journal article" date="2013" name="Syst. Appl. Microbiol.">
        <title>Phylogenetic position and virulence apparatus of the pear flower necrosis pathogen Erwinia piriflorinigrans CFBP 5888T as assessed by comparative genomics.</title>
        <authorList>
            <person name="Smits T.H."/>
            <person name="Rezzonico F."/>
            <person name="Lopez M.M."/>
            <person name="Blom J."/>
            <person name="Goesmann A."/>
            <person name="Frey J.E."/>
            <person name="Duffy B."/>
        </authorList>
    </citation>
    <scope>NUCLEOTIDE SEQUENCE [LARGE SCALE GENOMIC DNA]</scope>
    <source>
        <strain evidence="14">CFBP5888</strain>
    </source>
</reference>
<evidence type="ECO:0000256" key="6">
    <source>
        <dbReference type="ARBA" id="ARBA00022692"/>
    </source>
</evidence>
<dbReference type="InterPro" id="IPR037224">
    <property type="entry name" value="PapC_N_sf"/>
</dbReference>
<dbReference type="Proteomes" id="UP000018217">
    <property type="component" value="Unassembled WGS sequence"/>
</dbReference>
<dbReference type="EMBL" id="CAHS01000020">
    <property type="protein sequence ID" value="CCG88405.1"/>
    <property type="molecule type" value="Genomic_DNA"/>
</dbReference>
<evidence type="ECO:0000256" key="1">
    <source>
        <dbReference type="ARBA" id="ARBA00004571"/>
    </source>
</evidence>
<name>V5ZBL1_9GAMM</name>
<dbReference type="GO" id="GO:0009297">
    <property type="term" value="P:pilus assembly"/>
    <property type="evidence" value="ECO:0007669"/>
    <property type="project" value="InterPro"/>
</dbReference>
<evidence type="ECO:0000256" key="5">
    <source>
        <dbReference type="ARBA" id="ARBA00022558"/>
    </source>
</evidence>
<evidence type="ECO:0000313" key="13">
    <source>
        <dbReference type="EMBL" id="CCG88405.1"/>
    </source>
</evidence>
<keyword evidence="7" id="KW-0732">Signal</keyword>
<protein>
    <submittedName>
        <fullName evidence="13">Outer membrane usher protein fimD</fullName>
    </submittedName>
</protein>
<keyword evidence="8 10" id="KW-0472">Membrane</keyword>
<keyword evidence="3 10" id="KW-0813">Transport</keyword>
<dbReference type="AlphaFoldDB" id="V5ZBL1"/>
<evidence type="ECO:0000313" key="14">
    <source>
        <dbReference type="Proteomes" id="UP000018217"/>
    </source>
</evidence>
<dbReference type="PROSITE" id="PS01151">
    <property type="entry name" value="FIMBRIAL_USHER"/>
    <property type="match status" value="1"/>
</dbReference>
<dbReference type="GO" id="GO:0015473">
    <property type="term" value="F:fimbrial usher porin activity"/>
    <property type="evidence" value="ECO:0007669"/>
    <property type="project" value="InterPro"/>
</dbReference>
<evidence type="ECO:0000259" key="12">
    <source>
        <dbReference type="Pfam" id="PF13954"/>
    </source>
</evidence>
<dbReference type="OrthoDB" id="6554712at2"/>
<dbReference type="PANTHER" id="PTHR30451:SF21">
    <property type="entry name" value="FIMBRIAL USHER DOMAIN-CONTAINING PROTEIN YDET-RELATED"/>
    <property type="match status" value="1"/>
</dbReference>
<keyword evidence="9 10" id="KW-0998">Cell outer membrane</keyword>
<sequence>MIAIAAITLLPADDRKKQISALSLIVAAILLSLNSAPVLAEETFNTAFIHGDASAVKALTSVDNILPGTYPFDIFLNGQQVDHRQVEFRKVSADKPVQICLSAQEYRDYGIQLGAAQNEKTDCADLASQLTGAQVTYDAGIQKVDISVPQIFLIPMAQGSIPTRVYDEGINAGFINYNFSATRNRNRADGLNSANNYYYLSTNSGLNIGRWRLRNDANWQRQSTGGSHWTPVASWAETDIAPWRSRLQIGQRSTSNQVFDSFQFRGVQLTSVTEMLPDSLRGYAPVIRGVARTNARIEVRQNGYTVYSTNVAPGPFALNDIYPSATSGNLMVTVFEADGSKQSFSVPFSSVPNMLREGIWDYSLTAGKYQNGSSTYQPRFIQGTLSHGMKYDITPYGGVLLADHYRSAVLGMGKSLGSFGAASFDTAWSDTDLQNGDNKQGNSFRLLYAKSLNELGTEFRIAGYRYSTSGYYDFNDMVSERANYENGRYRNEYNDSGDKGNGIPDWANQQHKYYYTGRYNNKRQRVEMTVNQNIGPVSLYTTLSNQAYWGSDQRDRTLQAGVNGMVGNVNYSVFIQDSHSNYGEKDRSIALNLSIPFTAFSGKQLSANLNLSHSKQSGDSISSGLSGTLLDDNRLNYSLQTGHSHTGGETSSLNSGYMGSMGNIDMGYAWSDSYQQSSLNLAGGVLAHSGGVTLSQPLQNTIVLVQAKNARGVRLENQPGVAINRAGYAVMNSAMPYRHNRIALRTEDIGAGLDIPMAVKDIVPTEGAISWVTFETRSGQSLLIHLQSAENNLPTIGAAVFNADGSNVGTVGTNGSTYVSGVSSNERLQVKWGEGATQRCWITLPTIQASTKAGYQELSLPCQPK</sequence>
<dbReference type="Gene3D" id="3.10.20.410">
    <property type="match status" value="1"/>
</dbReference>
<dbReference type="InterPro" id="IPR025885">
    <property type="entry name" value="PapC_N"/>
</dbReference>
<dbReference type="InterPro" id="IPR018030">
    <property type="entry name" value="Fimbrial_membr_usher_CS"/>
</dbReference>
<evidence type="ECO:0000256" key="9">
    <source>
        <dbReference type="ARBA" id="ARBA00023237"/>
    </source>
</evidence>
<dbReference type="Pfam" id="PF00577">
    <property type="entry name" value="Usher"/>
    <property type="match status" value="1"/>
</dbReference>
<gene>
    <name evidence="13" type="primary">fimD</name>
    <name evidence="13" type="ORF">EPIR_3042</name>
</gene>
<dbReference type="Gene3D" id="2.60.40.2070">
    <property type="match status" value="1"/>
</dbReference>
<dbReference type="PANTHER" id="PTHR30451">
    <property type="entry name" value="OUTER MEMBRANE USHER PROTEIN"/>
    <property type="match status" value="1"/>
</dbReference>
<feature type="domain" description="PapC-like C-terminal" evidence="11">
    <location>
        <begin position="783"/>
        <end position="843"/>
    </location>
</feature>
<comment type="subcellular location">
    <subcellularLocation>
        <location evidence="1 10">Cell outer membrane</location>
        <topology evidence="1 10">Multi-pass membrane protein</topology>
    </subcellularLocation>
</comment>
<keyword evidence="4" id="KW-1134">Transmembrane beta strand</keyword>
<dbReference type="GO" id="GO:0009279">
    <property type="term" value="C:cell outer membrane"/>
    <property type="evidence" value="ECO:0007669"/>
    <property type="project" value="UniProtKB-SubCell"/>
</dbReference>
<comment type="similarity">
    <text evidence="2 10">Belongs to the fimbrial export usher family.</text>
</comment>
<dbReference type="FunFam" id="2.60.40.3110:FF:000001">
    <property type="entry name" value="Putative fimbrial outer membrane usher"/>
    <property type="match status" value="1"/>
</dbReference>
<dbReference type="Gene3D" id="2.60.40.2610">
    <property type="entry name" value="Outer membrane usher protein FimD, plug domain"/>
    <property type="match status" value="1"/>
</dbReference>
<accession>V5ZBL1</accession>
<feature type="domain" description="PapC N-terminal" evidence="12">
    <location>
        <begin position="43"/>
        <end position="181"/>
    </location>
</feature>
<organism evidence="13 14">
    <name type="scientific">Erwinia piriflorinigrans CFBP 5888</name>
    <dbReference type="NCBI Taxonomy" id="1161919"/>
    <lineage>
        <taxon>Bacteria</taxon>
        <taxon>Pseudomonadati</taxon>
        <taxon>Pseudomonadota</taxon>
        <taxon>Gammaproteobacteria</taxon>
        <taxon>Enterobacterales</taxon>
        <taxon>Erwiniaceae</taxon>
        <taxon>Erwinia</taxon>
    </lineage>
</organism>
<dbReference type="Pfam" id="PF13954">
    <property type="entry name" value="PapC_N"/>
    <property type="match status" value="1"/>
</dbReference>
<keyword evidence="5 10" id="KW-1029">Fimbrium biogenesis</keyword>
<evidence type="ECO:0000256" key="3">
    <source>
        <dbReference type="ARBA" id="ARBA00022448"/>
    </source>
</evidence>
<proteinExistence type="inferred from homology"/>
<dbReference type="InterPro" id="IPR043142">
    <property type="entry name" value="PapC-like_C_sf"/>
</dbReference>
<dbReference type="Pfam" id="PF13953">
    <property type="entry name" value="PapC_C"/>
    <property type="match status" value="1"/>
</dbReference>
<dbReference type="InterPro" id="IPR000015">
    <property type="entry name" value="Fimb_usher"/>
</dbReference>
<dbReference type="STRING" id="1161919.EPIR_3042"/>